<accession>A0A2P2JRK6</accession>
<dbReference type="EMBL" id="GGEC01015630">
    <property type="protein sequence ID" value="MBW96113.1"/>
    <property type="molecule type" value="Transcribed_RNA"/>
</dbReference>
<evidence type="ECO:0000313" key="1">
    <source>
        <dbReference type="EMBL" id="MBW96113.1"/>
    </source>
</evidence>
<sequence>MMDPSMEPADDICLKPLAQDCATQSVIQVSKFIMHLS</sequence>
<organism evidence="1">
    <name type="scientific">Rhizophora mucronata</name>
    <name type="common">Asiatic mangrove</name>
    <dbReference type="NCBI Taxonomy" id="61149"/>
    <lineage>
        <taxon>Eukaryota</taxon>
        <taxon>Viridiplantae</taxon>
        <taxon>Streptophyta</taxon>
        <taxon>Embryophyta</taxon>
        <taxon>Tracheophyta</taxon>
        <taxon>Spermatophyta</taxon>
        <taxon>Magnoliopsida</taxon>
        <taxon>eudicotyledons</taxon>
        <taxon>Gunneridae</taxon>
        <taxon>Pentapetalae</taxon>
        <taxon>rosids</taxon>
        <taxon>fabids</taxon>
        <taxon>Malpighiales</taxon>
        <taxon>Rhizophoraceae</taxon>
        <taxon>Rhizophora</taxon>
    </lineage>
</organism>
<proteinExistence type="predicted"/>
<dbReference type="AlphaFoldDB" id="A0A2P2JRK6"/>
<name>A0A2P2JRK6_RHIMU</name>
<protein>
    <submittedName>
        <fullName evidence="1">Uncharacterized protein</fullName>
    </submittedName>
</protein>
<reference evidence="1" key="1">
    <citation type="submission" date="2018-02" db="EMBL/GenBank/DDBJ databases">
        <title>Rhizophora mucronata_Transcriptome.</title>
        <authorList>
            <person name="Meera S.P."/>
            <person name="Sreeshan A."/>
            <person name="Augustine A."/>
        </authorList>
    </citation>
    <scope>NUCLEOTIDE SEQUENCE</scope>
    <source>
        <tissue evidence="1">Leaf</tissue>
    </source>
</reference>